<reference evidence="2 3" key="1">
    <citation type="submission" date="2015-09" db="EMBL/GenBank/DDBJ databases">
        <title>Atta colombica WGS genome.</title>
        <authorList>
            <person name="Nygaard S."/>
            <person name="Hu H."/>
            <person name="Boomsma J."/>
            <person name="Zhang G."/>
        </authorList>
    </citation>
    <scope>NUCLEOTIDE SEQUENCE [LARGE SCALE GENOMIC DNA]</scope>
    <source>
        <strain evidence="2">Treedump-2</strain>
        <tissue evidence="2">Whole body</tissue>
    </source>
</reference>
<feature type="compositionally biased region" description="Basic residues" evidence="1">
    <location>
        <begin position="1"/>
        <end position="12"/>
    </location>
</feature>
<feature type="non-terminal residue" evidence="2">
    <location>
        <position position="1"/>
    </location>
</feature>
<keyword evidence="3" id="KW-1185">Reference proteome</keyword>
<dbReference type="Proteomes" id="UP000078540">
    <property type="component" value="Unassembled WGS sequence"/>
</dbReference>
<sequence>VLCQLQRRHRKTAASQPARSTRQVRQGPLRPGAASRAKSGTVRSWWSSRLKRAHYRLIIRRRCRPNVFGINEGGDLHNYAMIRLQPHCQPLGLKV</sequence>
<dbReference type="AlphaFoldDB" id="A0A195BV20"/>
<feature type="compositionally biased region" description="Polar residues" evidence="1">
    <location>
        <begin position="13"/>
        <end position="24"/>
    </location>
</feature>
<organism evidence="2 3">
    <name type="scientific">Atta colombica</name>
    <dbReference type="NCBI Taxonomy" id="520822"/>
    <lineage>
        <taxon>Eukaryota</taxon>
        <taxon>Metazoa</taxon>
        <taxon>Ecdysozoa</taxon>
        <taxon>Arthropoda</taxon>
        <taxon>Hexapoda</taxon>
        <taxon>Insecta</taxon>
        <taxon>Pterygota</taxon>
        <taxon>Neoptera</taxon>
        <taxon>Endopterygota</taxon>
        <taxon>Hymenoptera</taxon>
        <taxon>Apocrita</taxon>
        <taxon>Aculeata</taxon>
        <taxon>Formicoidea</taxon>
        <taxon>Formicidae</taxon>
        <taxon>Myrmicinae</taxon>
        <taxon>Atta</taxon>
    </lineage>
</organism>
<name>A0A195BV20_9HYME</name>
<evidence type="ECO:0000313" key="2">
    <source>
        <dbReference type="EMBL" id="KYM92469.1"/>
    </source>
</evidence>
<dbReference type="EMBL" id="KQ976401">
    <property type="protein sequence ID" value="KYM92469.1"/>
    <property type="molecule type" value="Genomic_DNA"/>
</dbReference>
<accession>A0A195BV20</accession>
<protein>
    <submittedName>
        <fullName evidence="2">Uncharacterized protein</fullName>
    </submittedName>
</protein>
<evidence type="ECO:0000256" key="1">
    <source>
        <dbReference type="SAM" id="MobiDB-lite"/>
    </source>
</evidence>
<proteinExistence type="predicted"/>
<evidence type="ECO:0000313" key="3">
    <source>
        <dbReference type="Proteomes" id="UP000078540"/>
    </source>
</evidence>
<feature type="region of interest" description="Disordered" evidence="1">
    <location>
        <begin position="1"/>
        <end position="40"/>
    </location>
</feature>
<gene>
    <name evidence="2" type="ORF">ALC53_00924</name>
</gene>